<dbReference type="EMBL" id="AWUE01023657">
    <property type="protein sequence ID" value="OMO53100.1"/>
    <property type="molecule type" value="Genomic_DNA"/>
</dbReference>
<evidence type="ECO:0000313" key="2">
    <source>
        <dbReference type="EMBL" id="OMO53100.1"/>
    </source>
</evidence>
<evidence type="ECO:0000313" key="3">
    <source>
        <dbReference type="Proteomes" id="UP000187203"/>
    </source>
</evidence>
<sequence length="83" mass="9549">MARHLIPINSFPIHGGIRPFNPVELEPKPVGLDCTDCQPSRNSVRRGLRGQDEEVKGTREEGMRSHQRFFLYQEAIKDSIEEM</sequence>
<keyword evidence="3" id="KW-1185">Reference proteome</keyword>
<protein>
    <submittedName>
        <fullName evidence="2">Uncharacterized protein</fullName>
    </submittedName>
</protein>
<accession>A0A1R3G4Y8</accession>
<dbReference type="AlphaFoldDB" id="A0A1R3G4Y8"/>
<comment type="caution">
    <text evidence="2">The sequence shown here is derived from an EMBL/GenBank/DDBJ whole genome shotgun (WGS) entry which is preliminary data.</text>
</comment>
<dbReference type="Proteomes" id="UP000187203">
    <property type="component" value="Unassembled WGS sequence"/>
</dbReference>
<organism evidence="2 3">
    <name type="scientific">Corchorus olitorius</name>
    <dbReference type="NCBI Taxonomy" id="93759"/>
    <lineage>
        <taxon>Eukaryota</taxon>
        <taxon>Viridiplantae</taxon>
        <taxon>Streptophyta</taxon>
        <taxon>Embryophyta</taxon>
        <taxon>Tracheophyta</taxon>
        <taxon>Spermatophyta</taxon>
        <taxon>Magnoliopsida</taxon>
        <taxon>eudicotyledons</taxon>
        <taxon>Gunneridae</taxon>
        <taxon>Pentapetalae</taxon>
        <taxon>rosids</taxon>
        <taxon>malvids</taxon>
        <taxon>Malvales</taxon>
        <taxon>Malvaceae</taxon>
        <taxon>Grewioideae</taxon>
        <taxon>Apeibeae</taxon>
        <taxon>Corchorus</taxon>
    </lineage>
</organism>
<name>A0A1R3G4Y8_9ROSI</name>
<evidence type="ECO:0000256" key="1">
    <source>
        <dbReference type="SAM" id="MobiDB-lite"/>
    </source>
</evidence>
<reference evidence="3" key="1">
    <citation type="submission" date="2013-09" db="EMBL/GenBank/DDBJ databases">
        <title>Corchorus olitorius genome sequencing.</title>
        <authorList>
            <person name="Alam M."/>
            <person name="Haque M.S."/>
            <person name="Islam M.S."/>
            <person name="Emdad E.M."/>
            <person name="Islam M.M."/>
            <person name="Ahmed B."/>
            <person name="Halim A."/>
            <person name="Hossen Q.M.M."/>
            <person name="Hossain M.Z."/>
            <person name="Ahmed R."/>
            <person name="Khan M.M."/>
            <person name="Islam R."/>
            <person name="Rashid M.M."/>
            <person name="Khan S.A."/>
            <person name="Rahman M.S."/>
            <person name="Alam M."/>
            <person name="Yahiya A.S."/>
            <person name="Khan M.S."/>
            <person name="Azam M.S."/>
            <person name="Haque T."/>
            <person name="Lashkar M.Z.H."/>
            <person name="Akhand A.I."/>
            <person name="Morshed G."/>
            <person name="Roy S."/>
            <person name="Uddin K.S."/>
            <person name="Rabeya T."/>
            <person name="Hossain A.S."/>
            <person name="Chowdhury A."/>
            <person name="Snigdha A.R."/>
            <person name="Mortoza M.S."/>
            <person name="Matin S.A."/>
            <person name="Hoque S.M.E."/>
            <person name="Islam M.K."/>
            <person name="Roy D.K."/>
            <person name="Haider R."/>
            <person name="Moosa M.M."/>
            <person name="Elias S.M."/>
            <person name="Hasan A.M."/>
            <person name="Jahan S."/>
            <person name="Shafiuddin M."/>
            <person name="Mahmood N."/>
            <person name="Shommy N.S."/>
        </authorList>
    </citation>
    <scope>NUCLEOTIDE SEQUENCE [LARGE SCALE GENOMIC DNA]</scope>
    <source>
        <strain evidence="3">cv. O-4</strain>
    </source>
</reference>
<feature type="compositionally biased region" description="Basic and acidic residues" evidence="1">
    <location>
        <begin position="49"/>
        <end position="61"/>
    </location>
</feature>
<gene>
    <name evidence="2" type="ORF">COLO4_36849</name>
</gene>
<feature type="region of interest" description="Disordered" evidence="1">
    <location>
        <begin position="34"/>
        <end position="61"/>
    </location>
</feature>
<proteinExistence type="predicted"/>